<accession>A0ABZ0B7F9</accession>
<keyword evidence="1" id="KW-0812">Transmembrane</keyword>
<evidence type="ECO:0000256" key="1">
    <source>
        <dbReference type="SAM" id="Phobius"/>
    </source>
</evidence>
<evidence type="ECO:0000313" key="3">
    <source>
        <dbReference type="Proteomes" id="UP001302249"/>
    </source>
</evidence>
<evidence type="ECO:0008006" key="4">
    <source>
        <dbReference type="Google" id="ProtNLM"/>
    </source>
</evidence>
<protein>
    <recommendedName>
        <fullName evidence="4">Glycerophosphoryl diester phosphodiesterase membrane domain-containing protein</fullName>
    </recommendedName>
</protein>
<dbReference type="EMBL" id="CP135076">
    <property type="protein sequence ID" value="WNO53220.1"/>
    <property type="molecule type" value="Genomic_DNA"/>
</dbReference>
<sequence length="244" mass="25604">MTLDMSAALQAALALWRRERDLLVRIAAPFLFLPLYATLLLASVPEIPEGGVAPGDVEAARAVFDGYIALAPWSLSAAVLGMFGAATIYALVLRGKPTVGEAMRLALARFAMFVLAMVVARLIIGAGMLLLVVPGLYLLGRCYLLGPVLMVEPKLGPIEAISRSFDLTRRHAWTLMFVSVAIWLTGNVLSSIPSAMAGAIGGAGGSPVANIVLMAVTAAISMAASIADILVKIAVYRQLAKSGR</sequence>
<keyword evidence="1" id="KW-0472">Membrane</keyword>
<dbReference type="Proteomes" id="UP001302249">
    <property type="component" value="Chromosome"/>
</dbReference>
<feature type="transmembrane region" description="Helical" evidence="1">
    <location>
        <begin position="172"/>
        <end position="192"/>
    </location>
</feature>
<gene>
    <name evidence="2" type="ORF">RPR59_12315</name>
</gene>
<proteinExistence type="predicted"/>
<reference evidence="2 3" key="1">
    <citation type="submission" date="2023-09" db="EMBL/GenBank/DDBJ databases">
        <authorList>
            <person name="Rey-Velasco X."/>
        </authorList>
    </citation>
    <scope>NUCLEOTIDE SEQUENCE [LARGE SCALE GENOMIC DNA]</scope>
    <source>
        <strain evidence="2 3">W311</strain>
    </source>
</reference>
<evidence type="ECO:0000313" key="2">
    <source>
        <dbReference type="EMBL" id="WNO53220.1"/>
    </source>
</evidence>
<dbReference type="RefSeq" id="WP_313914467.1">
    <property type="nucleotide sequence ID" value="NZ_CP135076.1"/>
</dbReference>
<feature type="transmembrane region" description="Helical" evidence="1">
    <location>
        <begin position="212"/>
        <end position="235"/>
    </location>
</feature>
<name>A0ABZ0B7F9_9SPHN</name>
<keyword evidence="3" id="KW-1185">Reference proteome</keyword>
<feature type="transmembrane region" description="Helical" evidence="1">
    <location>
        <begin position="105"/>
        <end position="124"/>
    </location>
</feature>
<organism evidence="2 3">
    <name type="scientific">Stakelama saccharophila</name>
    <dbReference type="NCBI Taxonomy" id="3075605"/>
    <lineage>
        <taxon>Bacteria</taxon>
        <taxon>Pseudomonadati</taxon>
        <taxon>Pseudomonadota</taxon>
        <taxon>Alphaproteobacteria</taxon>
        <taxon>Sphingomonadales</taxon>
        <taxon>Sphingomonadaceae</taxon>
        <taxon>Stakelama</taxon>
    </lineage>
</organism>
<feature type="transmembrane region" description="Helical" evidence="1">
    <location>
        <begin position="130"/>
        <end position="151"/>
    </location>
</feature>
<keyword evidence="1" id="KW-1133">Transmembrane helix</keyword>
<feature type="transmembrane region" description="Helical" evidence="1">
    <location>
        <begin position="73"/>
        <end position="93"/>
    </location>
</feature>
<feature type="transmembrane region" description="Helical" evidence="1">
    <location>
        <begin position="22"/>
        <end position="44"/>
    </location>
</feature>